<proteinExistence type="predicted"/>
<dbReference type="Proteomes" id="UP000799754">
    <property type="component" value="Unassembled WGS sequence"/>
</dbReference>
<keyword evidence="2" id="KW-1185">Reference proteome</keyword>
<comment type="caution">
    <text evidence="1">The sequence shown here is derived from an EMBL/GenBank/DDBJ whole genome shotgun (WGS) entry which is preliminary data.</text>
</comment>
<evidence type="ECO:0000313" key="2">
    <source>
        <dbReference type="Proteomes" id="UP000799754"/>
    </source>
</evidence>
<reference evidence="1" key="1">
    <citation type="journal article" date="2020" name="Stud. Mycol.">
        <title>101 Dothideomycetes genomes: a test case for predicting lifestyles and emergence of pathogens.</title>
        <authorList>
            <person name="Haridas S."/>
            <person name="Albert R."/>
            <person name="Binder M."/>
            <person name="Bloem J."/>
            <person name="Labutti K."/>
            <person name="Salamov A."/>
            <person name="Andreopoulos B."/>
            <person name="Baker S."/>
            <person name="Barry K."/>
            <person name="Bills G."/>
            <person name="Bluhm B."/>
            <person name="Cannon C."/>
            <person name="Castanera R."/>
            <person name="Culley D."/>
            <person name="Daum C."/>
            <person name="Ezra D."/>
            <person name="Gonzalez J."/>
            <person name="Henrissat B."/>
            <person name="Kuo A."/>
            <person name="Liang C."/>
            <person name="Lipzen A."/>
            <person name="Lutzoni F."/>
            <person name="Magnuson J."/>
            <person name="Mondo S."/>
            <person name="Nolan M."/>
            <person name="Ohm R."/>
            <person name="Pangilinan J."/>
            <person name="Park H.-J."/>
            <person name="Ramirez L."/>
            <person name="Alfaro M."/>
            <person name="Sun H."/>
            <person name="Tritt A."/>
            <person name="Yoshinaga Y."/>
            <person name="Zwiers L.-H."/>
            <person name="Turgeon B."/>
            <person name="Goodwin S."/>
            <person name="Spatafora J."/>
            <person name="Crous P."/>
            <person name="Grigoriev I."/>
        </authorList>
    </citation>
    <scope>NUCLEOTIDE SEQUENCE</scope>
    <source>
        <strain evidence="1">CBS 525.71</strain>
    </source>
</reference>
<organism evidence="1 2">
    <name type="scientific">Macroventuria anomochaeta</name>
    <dbReference type="NCBI Taxonomy" id="301207"/>
    <lineage>
        <taxon>Eukaryota</taxon>
        <taxon>Fungi</taxon>
        <taxon>Dikarya</taxon>
        <taxon>Ascomycota</taxon>
        <taxon>Pezizomycotina</taxon>
        <taxon>Dothideomycetes</taxon>
        <taxon>Pleosporomycetidae</taxon>
        <taxon>Pleosporales</taxon>
        <taxon>Pleosporineae</taxon>
        <taxon>Didymellaceae</taxon>
        <taxon>Macroventuria</taxon>
    </lineage>
</organism>
<feature type="non-terminal residue" evidence="1">
    <location>
        <position position="107"/>
    </location>
</feature>
<gene>
    <name evidence="1" type="ORF">BU25DRAFT_324717</name>
</gene>
<accession>A0ACB6SF56</accession>
<name>A0ACB6SF56_9PLEO</name>
<feature type="non-terminal residue" evidence="1">
    <location>
        <position position="1"/>
    </location>
</feature>
<dbReference type="EMBL" id="MU006702">
    <property type="protein sequence ID" value="KAF2632900.1"/>
    <property type="molecule type" value="Genomic_DNA"/>
</dbReference>
<protein>
    <submittedName>
        <fullName evidence="1">Uncharacterized protein</fullName>
    </submittedName>
</protein>
<sequence length="107" mass="12285">CLKCDRGFKTHGRMARIIHLESGCCSDIDRDLLNILAAECHRWTEFLFDDYQQYLIDGDLAYYHDKIIPYFCSTCGAEIPRLSSRLQHVESQSCSQTLHDGVVGTLR</sequence>
<evidence type="ECO:0000313" key="1">
    <source>
        <dbReference type="EMBL" id="KAF2632900.1"/>
    </source>
</evidence>